<evidence type="ECO:0000259" key="1">
    <source>
        <dbReference type="Pfam" id="PF05003"/>
    </source>
</evidence>
<evidence type="ECO:0000313" key="4">
    <source>
        <dbReference type="Proteomes" id="UP001415857"/>
    </source>
</evidence>
<feature type="domain" description="DUF3475" evidence="2">
    <location>
        <begin position="52"/>
        <end position="107"/>
    </location>
</feature>
<evidence type="ECO:0000313" key="3">
    <source>
        <dbReference type="EMBL" id="KAK9289652.1"/>
    </source>
</evidence>
<dbReference type="PANTHER" id="PTHR31371:SF13">
    <property type="entry name" value="OS05G0457600 PROTEIN"/>
    <property type="match status" value="1"/>
</dbReference>
<dbReference type="Pfam" id="PF05003">
    <property type="entry name" value="DUF668"/>
    <property type="match status" value="1"/>
</dbReference>
<dbReference type="InterPro" id="IPR007700">
    <property type="entry name" value="DUF668"/>
</dbReference>
<feature type="domain" description="DUF668" evidence="1">
    <location>
        <begin position="365"/>
        <end position="452"/>
    </location>
</feature>
<evidence type="ECO:0008006" key="5">
    <source>
        <dbReference type="Google" id="ProtNLM"/>
    </source>
</evidence>
<dbReference type="Pfam" id="PF11961">
    <property type="entry name" value="DUF3475"/>
    <property type="match status" value="1"/>
</dbReference>
<dbReference type="EMBL" id="JBBPBK010000002">
    <property type="protein sequence ID" value="KAK9289652.1"/>
    <property type="molecule type" value="Genomic_DNA"/>
</dbReference>
<dbReference type="Proteomes" id="UP001415857">
    <property type="component" value="Unassembled WGS sequence"/>
</dbReference>
<protein>
    <recommendedName>
        <fullName evidence="5">Avr9/Cf-9 rapidly elicited protein 137</fullName>
    </recommendedName>
</protein>
<comment type="caution">
    <text evidence="3">The sequence shown here is derived from an EMBL/GenBank/DDBJ whole genome shotgun (WGS) entry which is preliminary data.</text>
</comment>
<keyword evidence="4" id="KW-1185">Reference proteome</keyword>
<sequence>MAWFADIGNIKRSLVSESKKITLGLHHHHHHHQHHDFRQEKSSPPLPTMLGILGFETAKTMSRLVSLYKSLSDEEVHKLRKEVIRSVGVTYLNSKDEGFLLNLACTERLEELDRAAITVTRLGQKCSDFGLTQFDLVYTDLKLGIIDIGKLDYSSKNIEKIIEKMERYIGATSSLYSALESLTEMEMSEKKLSQWRKNLGPAQSQRTNFDLFDHKLAYQRKQVRHFYEVSLWNQTFDKSVGLMARIVCIVYARICIVFGPYMSGLPCFSPHQIRPHSLLKQQIPGYSDTYCFLDDRPKEKRTSKSGPMPKTSARTGFVRFGSRESNLLFSHDLGFRVAFGIGRNENKRTETRRNNKVFQAAPPSTVGGSGLALRYANVIILAERYLNAPVIMNDDARRELYHMLPESLKLAVRSKLRRSASNDEDQSLAEGWREAMEGILEWLAPMAHDTVRWQAESNFDKQKFDARPTVLLLQTLHFSDKEKTEAAIAELMVGLSCIYRYENRYYCGGGDGEYSYG</sequence>
<proteinExistence type="predicted"/>
<dbReference type="GO" id="GO:0045927">
    <property type="term" value="P:positive regulation of growth"/>
    <property type="evidence" value="ECO:0007669"/>
    <property type="project" value="InterPro"/>
</dbReference>
<organism evidence="3 4">
    <name type="scientific">Liquidambar formosana</name>
    <name type="common">Formosan gum</name>
    <dbReference type="NCBI Taxonomy" id="63359"/>
    <lineage>
        <taxon>Eukaryota</taxon>
        <taxon>Viridiplantae</taxon>
        <taxon>Streptophyta</taxon>
        <taxon>Embryophyta</taxon>
        <taxon>Tracheophyta</taxon>
        <taxon>Spermatophyta</taxon>
        <taxon>Magnoliopsida</taxon>
        <taxon>eudicotyledons</taxon>
        <taxon>Gunneridae</taxon>
        <taxon>Pentapetalae</taxon>
        <taxon>Saxifragales</taxon>
        <taxon>Altingiaceae</taxon>
        <taxon>Liquidambar</taxon>
    </lineage>
</organism>
<dbReference type="AlphaFoldDB" id="A0AAP0S8E5"/>
<name>A0AAP0S8E5_LIQFO</name>
<evidence type="ECO:0000259" key="2">
    <source>
        <dbReference type="Pfam" id="PF11961"/>
    </source>
</evidence>
<accession>A0AAP0S8E5</accession>
<reference evidence="3 4" key="1">
    <citation type="journal article" date="2024" name="Plant J.">
        <title>Genome sequences and population genomics reveal climatic adaptation and genomic divergence between two closely related sweetgum species.</title>
        <authorList>
            <person name="Xu W.Q."/>
            <person name="Ren C.Q."/>
            <person name="Zhang X.Y."/>
            <person name="Comes H.P."/>
            <person name="Liu X.H."/>
            <person name="Li Y.G."/>
            <person name="Kettle C.J."/>
            <person name="Jalonen R."/>
            <person name="Gaisberger H."/>
            <person name="Ma Y.Z."/>
            <person name="Qiu Y.X."/>
        </authorList>
    </citation>
    <scope>NUCLEOTIDE SEQUENCE [LARGE SCALE GENOMIC DNA]</scope>
    <source>
        <strain evidence="3">Hangzhou</strain>
    </source>
</reference>
<dbReference type="InterPro" id="IPR021864">
    <property type="entry name" value="DUF3475"/>
</dbReference>
<gene>
    <name evidence="3" type="ORF">L1049_007810</name>
</gene>
<dbReference type="PANTHER" id="PTHR31371">
    <property type="entry name" value="BNAC09G50660D PROTEIN"/>
    <property type="match status" value="1"/>
</dbReference>